<sequence length="778" mass="86022">ALQAYFRQFEFTSLPLDVALRKLLMEVGLPRETQQIDRVIEAFASRYRSCNPNLFISDDHPYILAFSLIMLHTDAFNPSNKRKMTKADYIKNTKLPGIPTEVLDCFFDNIVFAPFIFIEDPVDFNGQPGLSPEVARSISTPTSALPTPSSATPFKMGNRVDPYYLIMNNFLDPLRADVATHIPLENPFSFEGTNGPWDEPKLHDAFMNAKVIEVDIPNFPQSPTMFSLGGTVAMSPVADVSHMIRHSWSLKITKIGLVNRKDDLLEGGKKAMNRKWRTWSVVLTGSQLLFCRDPTLASTLLPQVGSSDDLTLPANFRPDELFSLKDALAVYDHSYTKYHHTFRFVLPDGRHLLLQASDDDEMNQWIARINYASTFKTAGVRMRPLALSGEDVHLTGVAAATSHLHDIQARSNGARPLSWGSNAPNELMDMLNGPSVKRPQLRRRVTMSGLPGLYDGETISSPEVDGAEQFKATFDEVKADLAANISGADEEMRYLADQKLLESPPSSPKSFNSSTSTSRLPSRSQIILAKIRDLDARLVALRTQLDSDERFARSIATLTPFRKVTRSKLLAAITSMSRSVMQMRLEVEKLKCHRAVLRGDLVSEGKAWSQSKRVALKAAQDTLLTRRPKTAPQKFPTSPVSLSSSPLLSPSSSPVSPASRATTASTSGSFYSAYDNPSQLEWPSFVDEGPSSPTTSPNPVSRSASLPRLDLNLSASILIHPAAHEKSSADESSPEEEEQAEEWNKTRVAKRVSLIHVPSDIAIAKRVRGVAETIADVE</sequence>
<dbReference type="InterPro" id="IPR023394">
    <property type="entry name" value="Sec7_C_sf"/>
</dbReference>
<dbReference type="GO" id="GO:0005085">
    <property type="term" value="F:guanyl-nucleotide exchange factor activity"/>
    <property type="evidence" value="ECO:0007669"/>
    <property type="project" value="InterPro"/>
</dbReference>
<dbReference type="InterPro" id="IPR001849">
    <property type="entry name" value="PH_domain"/>
</dbReference>
<dbReference type="PROSITE" id="PS50190">
    <property type="entry name" value="SEC7"/>
    <property type="match status" value="1"/>
</dbReference>
<dbReference type="OrthoDB" id="430364at2759"/>
<dbReference type="SMART" id="SM00222">
    <property type="entry name" value="Sec7"/>
    <property type="match status" value="1"/>
</dbReference>
<feature type="region of interest" description="Disordered" evidence="1">
    <location>
        <begin position="620"/>
        <end position="670"/>
    </location>
</feature>
<organism evidence="4 5">
    <name type="scientific">Crepidotus variabilis</name>
    <dbReference type="NCBI Taxonomy" id="179855"/>
    <lineage>
        <taxon>Eukaryota</taxon>
        <taxon>Fungi</taxon>
        <taxon>Dikarya</taxon>
        <taxon>Basidiomycota</taxon>
        <taxon>Agaricomycotina</taxon>
        <taxon>Agaricomycetes</taxon>
        <taxon>Agaricomycetidae</taxon>
        <taxon>Agaricales</taxon>
        <taxon>Agaricineae</taxon>
        <taxon>Crepidotaceae</taxon>
        <taxon>Crepidotus</taxon>
    </lineage>
</organism>
<dbReference type="SMART" id="SM00233">
    <property type="entry name" value="PH"/>
    <property type="match status" value="1"/>
</dbReference>
<dbReference type="InterPro" id="IPR035999">
    <property type="entry name" value="Sec7_dom_sf"/>
</dbReference>
<gene>
    <name evidence="4" type="ORF">CPB83DRAFT_753632</name>
</gene>
<feature type="region of interest" description="Disordered" evidence="1">
    <location>
        <begin position="682"/>
        <end position="705"/>
    </location>
</feature>
<feature type="compositionally biased region" description="Low complexity" evidence="1">
    <location>
        <begin position="636"/>
        <end position="667"/>
    </location>
</feature>
<dbReference type="InterPro" id="IPR000904">
    <property type="entry name" value="Sec7_dom"/>
</dbReference>
<dbReference type="InterPro" id="IPR011993">
    <property type="entry name" value="PH-like_dom_sf"/>
</dbReference>
<reference evidence="4" key="1">
    <citation type="submission" date="2020-11" db="EMBL/GenBank/DDBJ databases">
        <authorList>
            <consortium name="DOE Joint Genome Institute"/>
            <person name="Ahrendt S."/>
            <person name="Riley R."/>
            <person name="Andreopoulos W."/>
            <person name="Labutti K."/>
            <person name="Pangilinan J."/>
            <person name="Ruiz-Duenas F.J."/>
            <person name="Barrasa J.M."/>
            <person name="Sanchez-Garcia M."/>
            <person name="Camarero S."/>
            <person name="Miyauchi S."/>
            <person name="Serrano A."/>
            <person name="Linde D."/>
            <person name="Babiker R."/>
            <person name="Drula E."/>
            <person name="Ayuso-Fernandez I."/>
            <person name="Pacheco R."/>
            <person name="Padilla G."/>
            <person name="Ferreira P."/>
            <person name="Barriuso J."/>
            <person name="Kellner H."/>
            <person name="Castanera R."/>
            <person name="Alfaro M."/>
            <person name="Ramirez L."/>
            <person name="Pisabarro A.G."/>
            <person name="Kuo A."/>
            <person name="Tritt A."/>
            <person name="Lipzen A."/>
            <person name="He G."/>
            <person name="Yan M."/>
            <person name="Ng V."/>
            <person name="Cullen D."/>
            <person name="Martin F."/>
            <person name="Rosso M.-N."/>
            <person name="Henrissat B."/>
            <person name="Hibbett D."/>
            <person name="Martinez A.T."/>
            <person name="Grigoriev I.V."/>
        </authorList>
    </citation>
    <scope>NUCLEOTIDE SEQUENCE</scope>
    <source>
        <strain evidence="4">CBS 506.95</strain>
    </source>
</reference>
<evidence type="ECO:0000256" key="1">
    <source>
        <dbReference type="SAM" id="MobiDB-lite"/>
    </source>
</evidence>
<evidence type="ECO:0000259" key="3">
    <source>
        <dbReference type="PROSITE" id="PS50190"/>
    </source>
</evidence>
<dbReference type="PANTHER" id="PTHR10663:SF405">
    <property type="entry name" value="ARF GUANINE NUCLEOTIDE EXCHANGE FACTOR SYT1"/>
    <property type="match status" value="1"/>
</dbReference>
<feature type="domain" description="PH" evidence="2">
    <location>
        <begin position="251"/>
        <end position="374"/>
    </location>
</feature>
<name>A0A9P6EUX2_9AGAR</name>
<dbReference type="Pfam" id="PF01369">
    <property type="entry name" value="Sec7"/>
    <property type="match status" value="1"/>
</dbReference>
<dbReference type="SUPFAM" id="SSF48425">
    <property type="entry name" value="Sec7 domain"/>
    <property type="match status" value="1"/>
</dbReference>
<dbReference type="AlphaFoldDB" id="A0A9P6EUX2"/>
<dbReference type="PANTHER" id="PTHR10663">
    <property type="entry name" value="GUANYL-NUCLEOTIDE EXCHANGE FACTOR"/>
    <property type="match status" value="1"/>
</dbReference>
<dbReference type="Gene3D" id="2.30.29.30">
    <property type="entry name" value="Pleckstrin-homology domain (PH domain)/Phosphotyrosine-binding domain (PTB)"/>
    <property type="match status" value="1"/>
</dbReference>
<dbReference type="Proteomes" id="UP000807306">
    <property type="component" value="Unassembled WGS sequence"/>
</dbReference>
<comment type="caution">
    <text evidence="4">The sequence shown here is derived from an EMBL/GenBank/DDBJ whole genome shotgun (WGS) entry which is preliminary data.</text>
</comment>
<evidence type="ECO:0000313" key="5">
    <source>
        <dbReference type="Proteomes" id="UP000807306"/>
    </source>
</evidence>
<evidence type="ECO:0000259" key="2">
    <source>
        <dbReference type="PROSITE" id="PS50003"/>
    </source>
</evidence>
<protein>
    <submittedName>
        <fullName evidence="4">Uncharacterized protein</fullName>
    </submittedName>
</protein>
<keyword evidence="5" id="KW-1185">Reference proteome</keyword>
<dbReference type="Pfam" id="PF00169">
    <property type="entry name" value="PH"/>
    <property type="match status" value="1"/>
</dbReference>
<feature type="compositionally biased region" description="Low complexity" evidence="1">
    <location>
        <begin position="690"/>
        <end position="703"/>
    </location>
</feature>
<feature type="non-terminal residue" evidence="4">
    <location>
        <position position="1"/>
    </location>
</feature>
<dbReference type="Gene3D" id="1.10.1000.11">
    <property type="entry name" value="Arf Nucleotide-binding Site Opener,domain 2"/>
    <property type="match status" value="1"/>
</dbReference>
<dbReference type="EMBL" id="MU157824">
    <property type="protein sequence ID" value="KAF9535866.1"/>
    <property type="molecule type" value="Genomic_DNA"/>
</dbReference>
<accession>A0A9P6EUX2</accession>
<feature type="compositionally biased region" description="Acidic residues" evidence="1">
    <location>
        <begin position="732"/>
        <end position="741"/>
    </location>
</feature>
<evidence type="ECO:0000313" key="4">
    <source>
        <dbReference type="EMBL" id="KAF9535866.1"/>
    </source>
</evidence>
<dbReference type="GO" id="GO:0032012">
    <property type="term" value="P:regulation of ARF protein signal transduction"/>
    <property type="evidence" value="ECO:0007669"/>
    <property type="project" value="InterPro"/>
</dbReference>
<dbReference type="CDD" id="cd00171">
    <property type="entry name" value="Sec7"/>
    <property type="match status" value="1"/>
</dbReference>
<dbReference type="SUPFAM" id="SSF50729">
    <property type="entry name" value="PH domain-like"/>
    <property type="match status" value="1"/>
</dbReference>
<feature type="region of interest" description="Disordered" evidence="1">
    <location>
        <begin position="723"/>
        <end position="747"/>
    </location>
</feature>
<proteinExistence type="predicted"/>
<dbReference type="PROSITE" id="PS50003">
    <property type="entry name" value="PH_DOMAIN"/>
    <property type="match status" value="1"/>
</dbReference>
<feature type="domain" description="SEC7" evidence="3">
    <location>
        <begin position="2"/>
        <end position="113"/>
    </location>
</feature>